<dbReference type="CDD" id="cd00531">
    <property type="entry name" value="NTF2_like"/>
    <property type="match status" value="1"/>
</dbReference>
<dbReference type="InterPro" id="IPR032710">
    <property type="entry name" value="NTF2-like_dom_sf"/>
</dbReference>
<reference evidence="2 3" key="1">
    <citation type="submission" date="2020-08" db="EMBL/GenBank/DDBJ databases">
        <title>Genomic Encyclopedia of Type Strains, Phase IV (KMG-IV): sequencing the most valuable type-strain genomes for metagenomic binning, comparative biology and taxonomic classification.</title>
        <authorList>
            <person name="Goeker M."/>
        </authorList>
    </citation>
    <scope>NUCLEOTIDE SEQUENCE [LARGE SCALE GENOMIC DNA]</scope>
    <source>
        <strain evidence="2 3">DSM 40141</strain>
    </source>
</reference>
<accession>A0A7X0HFG9</accession>
<dbReference type="Proteomes" id="UP000540423">
    <property type="component" value="Unassembled WGS sequence"/>
</dbReference>
<organism evidence="2 3">
    <name type="scientific">Streptomyces candidus</name>
    <dbReference type="NCBI Taxonomy" id="67283"/>
    <lineage>
        <taxon>Bacteria</taxon>
        <taxon>Bacillati</taxon>
        <taxon>Actinomycetota</taxon>
        <taxon>Actinomycetes</taxon>
        <taxon>Kitasatosporales</taxon>
        <taxon>Streptomycetaceae</taxon>
        <taxon>Streptomyces</taxon>
    </lineage>
</organism>
<gene>
    <name evidence="2" type="ORF">HNQ79_003144</name>
</gene>
<evidence type="ECO:0000313" key="2">
    <source>
        <dbReference type="EMBL" id="MBB6436671.1"/>
    </source>
</evidence>
<evidence type="ECO:0000313" key="3">
    <source>
        <dbReference type="Proteomes" id="UP000540423"/>
    </source>
</evidence>
<feature type="domain" description="SnoaL-like" evidence="1">
    <location>
        <begin position="31"/>
        <end position="152"/>
    </location>
</feature>
<dbReference type="AlphaFoldDB" id="A0A7X0HFG9"/>
<dbReference type="Pfam" id="PF13577">
    <property type="entry name" value="SnoaL_4"/>
    <property type="match status" value="1"/>
</dbReference>
<keyword evidence="3" id="KW-1185">Reference proteome</keyword>
<sequence>MSQAVEAGRVDEAGSAVDRSACPQVGGDLFAEVQTFYAWQMRRVDALDIEGFADTFTEDGEVVHAGGQRQCGRAEMIAGMRANLPRYRDIAVRHWFGHLLIDADPADPDTLRVSYYTLVTQTDREGKVDFQPTFTVEDVLVRRDGRLLTASRVIHRDSPVAFAG</sequence>
<dbReference type="EMBL" id="JACHEM010000007">
    <property type="protein sequence ID" value="MBB6436671.1"/>
    <property type="molecule type" value="Genomic_DNA"/>
</dbReference>
<dbReference type="Gene3D" id="3.10.450.50">
    <property type="match status" value="1"/>
</dbReference>
<dbReference type="RefSeq" id="WP_185031322.1">
    <property type="nucleotide sequence ID" value="NZ_BNBN01000010.1"/>
</dbReference>
<protein>
    <submittedName>
        <fullName evidence="2">Actinorhodin biosynthesis protein ActVIA</fullName>
    </submittedName>
</protein>
<proteinExistence type="predicted"/>
<name>A0A7X0HFG9_9ACTN</name>
<evidence type="ECO:0000259" key="1">
    <source>
        <dbReference type="Pfam" id="PF13577"/>
    </source>
</evidence>
<dbReference type="InterPro" id="IPR037401">
    <property type="entry name" value="SnoaL-like"/>
</dbReference>
<comment type="caution">
    <text evidence="2">The sequence shown here is derived from an EMBL/GenBank/DDBJ whole genome shotgun (WGS) entry which is preliminary data.</text>
</comment>
<dbReference type="SUPFAM" id="SSF54427">
    <property type="entry name" value="NTF2-like"/>
    <property type="match status" value="1"/>
</dbReference>